<keyword evidence="4" id="KW-1185">Reference proteome</keyword>
<dbReference type="Proteomes" id="UP001172681">
    <property type="component" value="Unassembled WGS sequence"/>
</dbReference>
<proteinExistence type="predicted"/>
<evidence type="ECO:0000313" key="4">
    <source>
        <dbReference type="Proteomes" id="UP001172681"/>
    </source>
</evidence>
<sequence>MAEAMRDHNSLSSRERQELNEKLRLIRNIDQNGHWWSRVKEPLSAILSLVVATGKVLVALKATAGGIFVQYKVAGMSFNLAAGAFKTSALLTATGPAALIGAGVAAAVYFIPWSTVFSWIQGFFSSIWDTIRRWVENFQRFLSSLAAESENVQPQRRQRRRNSGRRSVPMTFSHG</sequence>
<organism evidence="3 4">
    <name type="scientific">Knufia peltigerae</name>
    <dbReference type="NCBI Taxonomy" id="1002370"/>
    <lineage>
        <taxon>Eukaryota</taxon>
        <taxon>Fungi</taxon>
        <taxon>Dikarya</taxon>
        <taxon>Ascomycota</taxon>
        <taxon>Pezizomycotina</taxon>
        <taxon>Eurotiomycetes</taxon>
        <taxon>Chaetothyriomycetidae</taxon>
        <taxon>Chaetothyriales</taxon>
        <taxon>Trichomeriaceae</taxon>
        <taxon>Knufia</taxon>
    </lineage>
</organism>
<evidence type="ECO:0000256" key="2">
    <source>
        <dbReference type="SAM" id="Phobius"/>
    </source>
</evidence>
<evidence type="ECO:0000313" key="3">
    <source>
        <dbReference type="EMBL" id="KAJ9635303.1"/>
    </source>
</evidence>
<keyword evidence="2" id="KW-1133">Transmembrane helix</keyword>
<feature type="transmembrane region" description="Helical" evidence="2">
    <location>
        <begin position="45"/>
        <end position="69"/>
    </location>
</feature>
<feature type="region of interest" description="Disordered" evidence="1">
    <location>
        <begin position="152"/>
        <end position="175"/>
    </location>
</feature>
<name>A0AA39CZC9_9EURO</name>
<keyword evidence="2" id="KW-0472">Membrane</keyword>
<accession>A0AA39CZC9</accession>
<evidence type="ECO:0000256" key="1">
    <source>
        <dbReference type="SAM" id="MobiDB-lite"/>
    </source>
</evidence>
<keyword evidence="2" id="KW-0812">Transmembrane</keyword>
<gene>
    <name evidence="3" type="ORF">H2204_005864</name>
</gene>
<reference evidence="3" key="1">
    <citation type="submission" date="2022-10" db="EMBL/GenBank/DDBJ databases">
        <title>Culturing micro-colonial fungi from biological soil crusts in the Mojave desert and describing Neophaeococcomyces mojavensis, and introducing the new genera and species Taxawa tesnikishii.</title>
        <authorList>
            <person name="Kurbessoian T."/>
            <person name="Stajich J.E."/>
        </authorList>
    </citation>
    <scope>NUCLEOTIDE SEQUENCE</scope>
    <source>
        <strain evidence="3">TK_35</strain>
    </source>
</reference>
<comment type="caution">
    <text evidence="3">The sequence shown here is derived from an EMBL/GenBank/DDBJ whole genome shotgun (WGS) entry which is preliminary data.</text>
</comment>
<protein>
    <submittedName>
        <fullName evidence="3">Uncharacterized protein</fullName>
    </submittedName>
</protein>
<dbReference type="EMBL" id="JAPDRN010000034">
    <property type="protein sequence ID" value="KAJ9635303.1"/>
    <property type="molecule type" value="Genomic_DNA"/>
</dbReference>
<feature type="transmembrane region" description="Helical" evidence="2">
    <location>
        <begin position="90"/>
        <end position="111"/>
    </location>
</feature>
<dbReference type="AlphaFoldDB" id="A0AA39CZC9"/>